<protein>
    <submittedName>
        <fullName evidence="1">Uncharacterized protein</fullName>
    </submittedName>
</protein>
<dbReference type="EMBL" id="GEEE01019724">
    <property type="protein sequence ID" value="JAP43501.1"/>
    <property type="molecule type" value="Transcribed_RNA"/>
</dbReference>
<accession>A0A0X3NUA7</accession>
<dbReference type="AlphaFoldDB" id="A0A0X3NUA7"/>
<name>A0A0X3NUA7_SCHSO</name>
<sequence>MAVSLLITRPKSVDGVSTSNTFTTSPTYPAHPRSLQRSFNPLQHMQCRVTPSEEVADTREEDISFEIYMSFADNLAPRNHEVSKQARRDEVFPKTGSATSFCLF</sequence>
<reference evidence="1" key="1">
    <citation type="submission" date="2016-01" db="EMBL/GenBank/DDBJ databases">
        <title>Reference transcriptome for the parasite Schistocephalus solidus: insights into the molecular evolution of parasitism.</title>
        <authorList>
            <person name="Hebert F.O."/>
            <person name="Grambauer S."/>
            <person name="Barber I."/>
            <person name="Landry C.R."/>
            <person name="Aubin-Horth N."/>
        </authorList>
    </citation>
    <scope>NUCLEOTIDE SEQUENCE</scope>
</reference>
<gene>
    <name evidence="1" type="ORF">TR165567</name>
</gene>
<evidence type="ECO:0000313" key="1">
    <source>
        <dbReference type="EMBL" id="JAP43501.1"/>
    </source>
</evidence>
<proteinExistence type="predicted"/>
<organism evidence="1">
    <name type="scientific">Schistocephalus solidus</name>
    <name type="common">Tapeworm</name>
    <dbReference type="NCBI Taxonomy" id="70667"/>
    <lineage>
        <taxon>Eukaryota</taxon>
        <taxon>Metazoa</taxon>
        <taxon>Spiralia</taxon>
        <taxon>Lophotrochozoa</taxon>
        <taxon>Platyhelminthes</taxon>
        <taxon>Cestoda</taxon>
        <taxon>Eucestoda</taxon>
        <taxon>Diphyllobothriidea</taxon>
        <taxon>Diphyllobothriidae</taxon>
        <taxon>Schistocephalus</taxon>
    </lineage>
</organism>